<organism evidence="7 8">
    <name type="scientific">Bursaphelenchus xylophilus</name>
    <name type="common">Pinewood nematode worm</name>
    <name type="synonym">Aphelenchoides xylophilus</name>
    <dbReference type="NCBI Taxonomy" id="6326"/>
    <lineage>
        <taxon>Eukaryota</taxon>
        <taxon>Metazoa</taxon>
        <taxon>Ecdysozoa</taxon>
        <taxon>Nematoda</taxon>
        <taxon>Chromadorea</taxon>
        <taxon>Rhabditida</taxon>
        <taxon>Tylenchina</taxon>
        <taxon>Tylenchomorpha</taxon>
        <taxon>Aphelenchoidea</taxon>
        <taxon>Aphelenchoididae</taxon>
        <taxon>Bursaphelenchus</taxon>
    </lineage>
</organism>
<dbReference type="InterPro" id="IPR023797">
    <property type="entry name" value="RNA3'_phos_cyclase_dom"/>
</dbReference>
<accession>A0A811K3A0</accession>
<dbReference type="PANTHER" id="PTHR11096">
    <property type="entry name" value="RNA 3' TERMINAL PHOSPHATE CYCLASE"/>
    <property type="match status" value="1"/>
</dbReference>
<evidence type="ECO:0000259" key="6">
    <source>
        <dbReference type="Pfam" id="PF05189"/>
    </source>
</evidence>
<keyword evidence="4" id="KW-0539">Nucleus</keyword>
<evidence type="ECO:0000256" key="2">
    <source>
        <dbReference type="ARBA" id="ARBA00007089"/>
    </source>
</evidence>
<dbReference type="SUPFAM" id="SSF55205">
    <property type="entry name" value="EPT/RTPC-like"/>
    <property type="match status" value="1"/>
</dbReference>
<dbReference type="NCBIfam" id="TIGR03400">
    <property type="entry name" value="18S_RNA_Rcl1p"/>
    <property type="match status" value="1"/>
</dbReference>
<dbReference type="PROSITE" id="PS01287">
    <property type="entry name" value="RTC"/>
    <property type="match status" value="1"/>
</dbReference>
<evidence type="ECO:0000256" key="1">
    <source>
        <dbReference type="ARBA" id="ARBA00004604"/>
    </source>
</evidence>
<evidence type="ECO:0000313" key="8">
    <source>
        <dbReference type="Proteomes" id="UP000659654"/>
    </source>
</evidence>
<feature type="domain" description="RNA 3'-terminal phosphate cyclase insert" evidence="6">
    <location>
        <begin position="434"/>
        <end position="537"/>
    </location>
</feature>
<evidence type="ECO:0000256" key="4">
    <source>
        <dbReference type="ARBA" id="ARBA00023242"/>
    </source>
</evidence>
<dbReference type="Gene3D" id="3.65.10.20">
    <property type="entry name" value="RNA 3'-terminal phosphate cyclase domain"/>
    <property type="match status" value="1"/>
</dbReference>
<feature type="domain" description="RNA 3'-terminal phosphate cyclase" evidence="5">
    <location>
        <begin position="260"/>
        <end position="590"/>
    </location>
</feature>
<keyword evidence="8" id="KW-1185">Reference proteome</keyword>
<evidence type="ECO:0000256" key="3">
    <source>
        <dbReference type="ARBA" id="ARBA00022517"/>
    </source>
</evidence>
<dbReference type="InterPro" id="IPR013792">
    <property type="entry name" value="RNA3'P_cycl/enolpyr_Trfase_a/b"/>
</dbReference>
<dbReference type="AlphaFoldDB" id="A0A811K3A0"/>
<comment type="caution">
    <text evidence="7">The sequence shown here is derived from an EMBL/GenBank/DDBJ whole genome shotgun (WGS) entry which is preliminary data.</text>
</comment>
<dbReference type="InterPro" id="IPR000228">
    <property type="entry name" value="RNA3'_term_phos_cyc"/>
</dbReference>
<sequence length="637" mass="70244">MVYVLSIHSDITNSLSFKTGVCKFNPVLIITFPNTENGEKKVGLVVHHDNSSALILAVGKALDRQNIPYEIIREELDNFCYVSLQKLDSHLFVVPIYENGDQKLKPCRYETSQNKAPILAISKFWINNSYTREPVKDFNNQLYHVITLYSTVGTISTYSAGEPLESAQDQLVRLIALANHISSLGFPKIWKIKEVSITEQDIKSELDGMSEDIIIAKQVEGNNNGTLNTSARISLYCYLPALAGILIAMKKSSNSAELRVEGCNLFKQRLCYSLLSGKPVTFVDVRPFDENPGVQDHEVKLLELVSEITNGTNVVINKTGTQVRFEPGMLNGGSVEFDCGNTRPISYFLEALLYIAPFCGQAINAKLTGVTNKEGELSVDALRACWLPVFSKFIMDDENLIIKINSRGFFPGGGGSVTFTSPVVKKLRPTKKLNAGKVRKIRGLAYVCKVNSSLAHRMIDAAKKRLHGFIADVYITVDQRKGPQAGNSPGFGIFITAETTEGVFYHGESSSKSAGDGNPSTAEDLGGEAADMLLTEIWKGGATDTSAQALALTFMAMNDQDVSKYLLGEPSLYAIHTMRNLQTFFEHRFKFDELRGLTEDENEDSEIDKSDEMTGSQNKAVVTCLGIGYLNLNKQIL</sequence>
<dbReference type="InterPro" id="IPR016443">
    <property type="entry name" value="RNA3'_term_phos_cyc_type_2"/>
</dbReference>
<dbReference type="Gene3D" id="3.30.360.20">
    <property type="entry name" value="RNA 3'-terminal phosphate cyclase, insert domain"/>
    <property type="match status" value="1"/>
</dbReference>
<dbReference type="OrthoDB" id="1911237at2759"/>
<comment type="similarity">
    <text evidence="2">Belongs to the RNA 3'-terminal cyclase family. Type 2 subfamily.</text>
</comment>
<dbReference type="InterPro" id="IPR037136">
    <property type="entry name" value="RNA3'_phos_cyclase_dom_sf"/>
</dbReference>
<protein>
    <submittedName>
        <fullName evidence="7">(pine wood nematode) hypothetical protein</fullName>
    </submittedName>
</protein>
<reference evidence="7" key="1">
    <citation type="submission" date="2020-09" db="EMBL/GenBank/DDBJ databases">
        <authorList>
            <person name="Kikuchi T."/>
        </authorList>
    </citation>
    <scope>NUCLEOTIDE SEQUENCE</scope>
    <source>
        <strain evidence="7">Ka4C1</strain>
    </source>
</reference>
<proteinExistence type="inferred from homology"/>
<dbReference type="InterPro" id="IPR013791">
    <property type="entry name" value="RNA3'-term_phos_cycl_insert"/>
</dbReference>
<dbReference type="PANTHER" id="PTHR11096:SF1">
    <property type="entry name" value="RNA 3'-TERMINAL PHOSPHATE CYCLASE-LIKE PROTEIN"/>
    <property type="match status" value="1"/>
</dbReference>
<dbReference type="Proteomes" id="UP000582659">
    <property type="component" value="Unassembled WGS sequence"/>
</dbReference>
<dbReference type="GO" id="GO:0004521">
    <property type="term" value="F:RNA endonuclease activity"/>
    <property type="evidence" value="ECO:0007669"/>
    <property type="project" value="TreeGrafter"/>
</dbReference>
<dbReference type="InterPro" id="IPR020719">
    <property type="entry name" value="RNA3'_term_phos_cycl-like_CS"/>
</dbReference>
<dbReference type="Pfam" id="PF05189">
    <property type="entry name" value="RTC_insert"/>
    <property type="match status" value="1"/>
</dbReference>
<gene>
    <name evidence="7" type="ORF">BXYJ_LOCUS1919</name>
</gene>
<evidence type="ECO:0000313" key="7">
    <source>
        <dbReference type="EMBL" id="CAD5210406.1"/>
    </source>
</evidence>
<comment type="subcellular location">
    <subcellularLocation>
        <location evidence="1">Nucleus</location>
        <location evidence="1">Nucleolus</location>
    </subcellularLocation>
</comment>
<dbReference type="Pfam" id="PF01137">
    <property type="entry name" value="RTC"/>
    <property type="match status" value="1"/>
</dbReference>
<dbReference type="GO" id="GO:0005730">
    <property type="term" value="C:nucleolus"/>
    <property type="evidence" value="ECO:0007669"/>
    <property type="project" value="UniProtKB-SubCell"/>
</dbReference>
<dbReference type="Proteomes" id="UP000659654">
    <property type="component" value="Unassembled WGS sequence"/>
</dbReference>
<dbReference type="SMR" id="A0A811K3A0"/>
<dbReference type="EMBL" id="CAJFCV020000001">
    <property type="protein sequence ID" value="CAG9086343.1"/>
    <property type="molecule type" value="Genomic_DNA"/>
</dbReference>
<dbReference type="GO" id="GO:0000479">
    <property type="term" value="P:endonucleolytic cleavage of tricistronic rRNA transcript (SSU-rRNA, 5.8S rRNA, LSU-rRNA)"/>
    <property type="evidence" value="ECO:0007669"/>
    <property type="project" value="TreeGrafter"/>
</dbReference>
<evidence type="ECO:0000259" key="5">
    <source>
        <dbReference type="Pfam" id="PF01137"/>
    </source>
</evidence>
<dbReference type="InterPro" id="IPR036553">
    <property type="entry name" value="RPTC_insert"/>
</dbReference>
<keyword evidence="3" id="KW-0690">Ribosome biogenesis</keyword>
<name>A0A811K3A0_BURXY</name>
<dbReference type="EMBL" id="CAJFDI010000001">
    <property type="protein sequence ID" value="CAD5210406.1"/>
    <property type="molecule type" value="Genomic_DNA"/>
</dbReference>